<reference evidence="1 2" key="1">
    <citation type="submission" date="2013-10" db="EMBL/GenBank/DDBJ databases">
        <title>Antibiotic resistance diversity of beta-lactamase producers in the General Hospital Vienna.</title>
        <authorList>
            <person name="Barisic I."/>
            <person name="Mitteregger D."/>
            <person name="Hirschl A.M."/>
            <person name="Noehammer C."/>
            <person name="Wiesinger-Mayr H."/>
        </authorList>
    </citation>
    <scope>NUCLEOTIDE SEQUENCE [LARGE SCALE GENOMIC DNA]</scope>
    <source>
        <strain evidence="1 2">ISC7</strain>
    </source>
</reference>
<protein>
    <recommendedName>
        <fullName evidence="3">DUF3969 family protein</fullName>
    </recommendedName>
</protein>
<sequence>MLGVLYSIEKKAISIDEAEGFIFKPSTSKTLNAASHSKNLIDIIDSGCELEDISSIIPENLSGNIDKLINQTLDFIRGAPDFGGAVDKEIILVK</sequence>
<name>W1F6D5_ECOLX</name>
<dbReference type="Proteomes" id="UP000019199">
    <property type="component" value="Unassembled WGS sequence"/>
</dbReference>
<proteinExistence type="predicted"/>
<evidence type="ECO:0008006" key="3">
    <source>
        <dbReference type="Google" id="ProtNLM"/>
    </source>
</evidence>
<comment type="caution">
    <text evidence="1">The sequence shown here is derived from an EMBL/GenBank/DDBJ whole genome shotgun (WGS) entry which is preliminary data.</text>
</comment>
<dbReference type="Pfam" id="PF13108">
    <property type="entry name" value="DUF3969"/>
    <property type="match status" value="1"/>
</dbReference>
<dbReference type="AlphaFoldDB" id="W1F6D5"/>
<organism evidence="1 2">
    <name type="scientific">Escherichia coli ISC7</name>
    <dbReference type="NCBI Taxonomy" id="1432555"/>
    <lineage>
        <taxon>Bacteria</taxon>
        <taxon>Pseudomonadati</taxon>
        <taxon>Pseudomonadota</taxon>
        <taxon>Gammaproteobacteria</taxon>
        <taxon>Enterobacterales</taxon>
        <taxon>Enterobacteriaceae</taxon>
        <taxon>Escherichia</taxon>
    </lineage>
</organism>
<dbReference type="InterPro" id="IPR025083">
    <property type="entry name" value="DUF3969"/>
</dbReference>
<dbReference type="EMBL" id="CBWN010000176">
    <property type="protein sequence ID" value="CDL29949.1"/>
    <property type="molecule type" value="Genomic_DNA"/>
</dbReference>
<accession>W1F6D5</accession>
<evidence type="ECO:0000313" key="2">
    <source>
        <dbReference type="Proteomes" id="UP000019199"/>
    </source>
</evidence>
<evidence type="ECO:0000313" key="1">
    <source>
        <dbReference type="EMBL" id="CDL29949.1"/>
    </source>
</evidence>